<evidence type="ECO:0000256" key="5">
    <source>
        <dbReference type="ARBA" id="ARBA00022833"/>
    </source>
</evidence>
<dbReference type="AlphaFoldDB" id="A0A932FXN5"/>
<comment type="caution">
    <text evidence="7">The sequence shown here is derived from an EMBL/GenBank/DDBJ whole genome shotgun (WGS) entry which is preliminary data.</text>
</comment>
<dbReference type="EMBL" id="JACPRF010000390">
    <property type="protein sequence ID" value="MBI2877753.1"/>
    <property type="molecule type" value="Genomic_DNA"/>
</dbReference>
<comment type="cofactor">
    <cofactor evidence="1">
        <name>Zn(2+)</name>
        <dbReference type="ChEBI" id="CHEBI:29105"/>
    </cofactor>
</comment>
<protein>
    <submittedName>
        <fullName evidence="7">N-acyl homoserine lactonase family protein</fullName>
    </submittedName>
</protein>
<keyword evidence="3" id="KW-0479">Metal-binding</keyword>
<evidence type="ECO:0000313" key="8">
    <source>
        <dbReference type="Proteomes" id="UP000769766"/>
    </source>
</evidence>
<organism evidence="7 8">
    <name type="scientific">Tectimicrobiota bacterium</name>
    <dbReference type="NCBI Taxonomy" id="2528274"/>
    <lineage>
        <taxon>Bacteria</taxon>
        <taxon>Pseudomonadati</taxon>
        <taxon>Nitrospinota/Tectimicrobiota group</taxon>
        <taxon>Candidatus Tectimicrobiota</taxon>
    </lineage>
</organism>
<keyword evidence="5" id="KW-0862">Zinc</keyword>
<dbReference type="Proteomes" id="UP000769766">
    <property type="component" value="Unassembled WGS sequence"/>
</dbReference>
<feature type="domain" description="Metallo-beta-lactamase" evidence="6">
    <location>
        <begin position="73"/>
        <end position="273"/>
    </location>
</feature>
<dbReference type="InterPro" id="IPR001279">
    <property type="entry name" value="Metallo-B-lactamas"/>
</dbReference>
<dbReference type="GO" id="GO:0046872">
    <property type="term" value="F:metal ion binding"/>
    <property type="evidence" value="ECO:0007669"/>
    <property type="project" value="UniProtKB-KW"/>
</dbReference>
<dbReference type="Pfam" id="PF00753">
    <property type="entry name" value="Lactamase_B"/>
    <property type="match status" value="1"/>
</dbReference>
<evidence type="ECO:0000256" key="4">
    <source>
        <dbReference type="ARBA" id="ARBA00022801"/>
    </source>
</evidence>
<comment type="similarity">
    <text evidence="2">Belongs to the metallo-beta-lactamase superfamily.</text>
</comment>
<proteinExistence type="inferred from homology"/>
<name>A0A932FXN5_UNCTE</name>
<reference evidence="7" key="1">
    <citation type="submission" date="2020-07" db="EMBL/GenBank/DDBJ databases">
        <title>Huge and variable diversity of episymbiotic CPR bacteria and DPANN archaea in groundwater ecosystems.</title>
        <authorList>
            <person name="He C.Y."/>
            <person name="Keren R."/>
            <person name="Whittaker M."/>
            <person name="Farag I.F."/>
            <person name="Doudna J."/>
            <person name="Cate J.H.D."/>
            <person name="Banfield J.F."/>
        </authorList>
    </citation>
    <scope>NUCLEOTIDE SEQUENCE</scope>
    <source>
        <strain evidence="7">NC_groundwater_672_Ag_B-0.1um_62_36</strain>
    </source>
</reference>
<accession>A0A932FXN5</accession>
<keyword evidence="4" id="KW-0378">Hydrolase</keyword>
<gene>
    <name evidence="7" type="ORF">HYY20_12820</name>
</gene>
<dbReference type="InterPro" id="IPR051013">
    <property type="entry name" value="MBL_superfamily_lactonases"/>
</dbReference>
<dbReference type="CDD" id="cd07729">
    <property type="entry name" value="AHL_lactonase_MBL-fold"/>
    <property type="match status" value="1"/>
</dbReference>
<dbReference type="GO" id="GO:0016787">
    <property type="term" value="F:hydrolase activity"/>
    <property type="evidence" value="ECO:0007669"/>
    <property type="project" value="UniProtKB-KW"/>
</dbReference>
<evidence type="ECO:0000259" key="6">
    <source>
        <dbReference type="SMART" id="SM00849"/>
    </source>
</evidence>
<sequence length="293" mass="32729">MDRCPRYPAKKGPWMAGLILICLMLAPLQGRAEGPAYEIYALKYAETREMPAFLFFLYGNPPFAADQPKVPVAFYLWLIKGPKERILFDAGMTPEAAKRFNLSNYTNPQEMLAHLKLKPEQIDRVVVSHGHFDHLNGITLFPKARILVQKAFYDAVVAGPKYAFYRQMGFPSQPEDAEALKRSKAQGRLRLMEGDTVIAPGIRALRVDGHFPGHSILVVNTAKGPVVLTSDAVYLYENLEKDWPIGLIMTDLDDVMRGMARVRRLGGVMVPGHDPKIMEKFPAAGPNIVKIAP</sequence>
<dbReference type="PANTHER" id="PTHR42978">
    <property type="entry name" value="QUORUM-QUENCHING LACTONASE YTNP-RELATED-RELATED"/>
    <property type="match status" value="1"/>
</dbReference>
<dbReference type="SUPFAM" id="SSF56281">
    <property type="entry name" value="Metallo-hydrolase/oxidoreductase"/>
    <property type="match status" value="1"/>
</dbReference>
<dbReference type="PANTHER" id="PTHR42978:SF7">
    <property type="entry name" value="METALLO-HYDROLASE RV2300C-RELATED"/>
    <property type="match status" value="1"/>
</dbReference>
<evidence type="ECO:0000256" key="2">
    <source>
        <dbReference type="ARBA" id="ARBA00007749"/>
    </source>
</evidence>
<evidence type="ECO:0000256" key="3">
    <source>
        <dbReference type="ARBA" id="ARBA00022723"/>
    </source>
</evidence>
<evidence type="ECO:0000256" key="1">
    <source>
        <dbReference type="ARBA" id="ARBA00001947"/>
    </source>
</evidence>
<dbReference type="SMART" id="SM00849">
    <property type="entry name" value="Lactamase_B"/>
    <property type="match status" value="1"/>
</dbReference>
<dbReference type="Gene3D" id="3.60.15.10">
    <property type="entry name" value="Ribonuclease Z/Hydroxyacylglutathione hydrolase-like"/>
    <property type="match status" value="1"/>
</dbReference>
<evidence type="ECO:0000313" key="7">
    <source>
        <dbReference type="EMBL" id="MBI2877753.1"/>
    </source>
</evidence>
<dbReference type="InterPro" id="IPR036866">
    <property type="entry name" value="RibonucZ/Hydroxyglut_hydro"/>
</dbReference>